<feature type="domain" description="4Fe-4S ferredoxin-type" evidence="7">
    <location>
        <begin position="60"/>
        <end position="92"/>
    </location>
</feature>
<evidence type="ECO:0000259" key="7">
    <source>
        <dbReference type="PROSITE" id="PS51379"/>
    </source>
</evidence>
<comment type="subcellular location">
    <subcellularLocation>
        <location evidence="1">Nucleus</location>
    </subcellularLocation>
</comment>
<dbReference type="PROSITE" id="PS50048">
    <property type="entry name" value="ZN2_CY6_FUNGAL_2"/>
    <property type="match status" value="1"/>
</dbReference>
<evidence type="ECO:0000256" key="1">
    <source>
        <dbReference type="ARBA" id="ARBA00004123"/>
    </source>
</evidence>
<keyword evidence="2" id="KW-0479">Metal-binding</keyword>
<dbReference type="Pfam" id="PF04082">
    <property type="entry name" value="Fungal_trans"/>
    <property type="match status" value="1"/>
</dbReference>
<evidence type="ECO:0000259" key="6">
    <source>
        <dbReference type="PROSITE" id="PS50048"/>
    </source>
</evidence>
<dbReference type="SUPFAM" id="SSF57701">
    <property type="entry name" value="Zn2/Cys6 DNA-binding domain"/>
    <property type="match status" value="1"/>
</dbReference>
<evidence type="ECO:0000256" key="4">
    <source>
        <dbReference type="SAM" id="Coils"/>
    </source>
</evidence>
<dbReference type="Proteomes" id="UP000217199">
    <property type="component" value="Unassembled WGS sequence"/>
</dbReference>
<evidence type="ECO:0008006" key="10">
    <source>
        <dbReference type="Google" id="ProtNLM"/>
    </source>
</evidence>
<dbReference type="InterPro" id="IPR036864">
    <property type="entry name" value="Zn2-C6_fun-type_DNA-bd_sf"/>
</dbReference>
<feature type="region of interest" description="Disordered" evidence="5">
    <location>
        <begin position="841"/>
        <end position="888"/>
    </location>
</feature>
<accession>A0A286UXG5</accession>
<comment type="caution">
    <text evidence="8">The sequence shown here is derived from an EMBL/GenBank/DDBJ whole genome shotgun (WGS) entry which is preliminary data.</text>
</comment>
<dbReference type="InterPro" id="IPR007219">
    <property type="entry name" value="XnlR_reg_dom"/>
</dbReference>
<dbReference type="GO" id="GO:0003677">
    <property type="term" value="F:DNA binding"/>
    <property type="evidence" value="ECO:0007669"/>
    <property type="project" value="InterPro"/>
</dbReference>
<feature type="region of interest" description="Disordered" evidence="5">
    <location>
        <begin position="18"/>
        <end position="42"/>
    </location>
</feature>
<dbReference type="InterPro" id="IPR001138">
    <property type="entry name" value="Zn2Cys6_DnaBD"/>
</dbReference>
<dbReference type="CDD" id="cd12148">
    <property type="entry name" value="fungal_TF_MHR"/>
    <property type="match status" value="1"/>
</dbReference>
<dbReference type="GO" id="GO:0005634">
    <property type="term" value="C:nucleus"/>
    <property type="evidence" value="ECO:0007669"/>
    <property type="project" value="UniProtKB-SubCell"/>
</dbReference>
<evidence type="ECO:0000256" key="3">
    <source>
        <dbReference type="ARBA" id="ARBA00023242"/>
    </source>
</evidence>
<dbReference type="GO" id="GO:0008270">
    <property type="term" value="F:zinc ion binding"/>
    <property type="evidence" value="ECO:0007669"/>
    <property type="project" value="InterPro"/>
</dbReference>
<dbReference type="AlphaFoldDB" id="A0A286UXG5"/>
<protein>
    <recommendedName>
        <fullName evidence="10">Zn(2)-C6 fungal-type domain-containing protein</fullName>
    </recommendedName>
</protein>
<keyword evidence="4" id="KW-0175">Coiled coil</keyword>
<proteinExistence type="predicted"/>
<dbReference type="EMBL" id="NBII01000001">
    <property type="protein sequence ID" value="PAV24248.1"/>
    <property type="molecule type" value="Genomic_DNA"/>
</dbReference>
<gene>
    <name evidence="8" type="ORF">PNOK_0131600</name>
</gene>
<feature type="region of interest" description="Disordered" evidence="5">
    <location>
        <begin position="774"/>
        <end position="798"/>
    </location>
</feature>
<dbReference type="InParanoid" id="A0A286UXG5"/>
<dbReference type="PROSITE" id="PS00463">
    <property type="entry name" value="ZN2_CY6_FUNGAL_1"/>
    <property type="match status" value="1"/>
</dbReference>
<keyword evidence="3" id="KW-0539">Nucleus</keyword>
<sequence>MEMPPDLVYVAQNDPAQYRPGIPRGIRNGSRDDGGEGSHSREIELKRSRGEISCAECRRLKIKCDKQLPCSSCRRRGCASLCPNGSLATGQGTRFVLAATDHLHKRISKMTERIRQLEDALAIMQGSVSDEPHPLLRDELLSLKVDKGEEKKDDFNETPRGIDGLGTLSINDRGNAHFFGSSGGSELLLLNDDDDDAYSLSPNAFSPSPLSAQSSIRDSKSPIISPEIALFSNTFPFTPISSSHDIQQKIEAYLPPWEDAIKLADIYLEQAAWLFRSLTRSQLMDEMLPAIYRRPSDSADRKLADLTDFNVVRLQESRGPHSLSLLFMTFAVGTLVDLNMEPFSVEADRYYHLARAALTLQSVFEQPNLFTIQVLHLMSIYNGMRQPNVNSKEDNNETTSMEMSWSLIRLCHQLAQTIGLHRDSARWGLRSQEVERRRNLFWDLYVADTWQSLSTGRPPSITLSYIDCQFPVDEDARINEQGKMEPGFGSWMLHFTRDCVGPLTAKILTATVPPYSTILELDAKIRDFPLPSFPEHIPVDPSRPALVMARFVLSHAREVILLFLHRSFFAQAMIDDPINPLRSQYAPSFLATYRSAMHVLKSVREEFEIVPALCSRFWMPWTYAFSSAVVFGSIVTRGPCSSMAPSSLQELDTACQLFINASKHSRRAAKASAILQKLKSKAHAAYDACLRSKGSPHTDNALGHINPKPEKDDELDLISGGTMSPVRQNMAYTKHTPSPPLSHNQSMVSTSSNDGLRTDLRVATMSMVASQNVSSLRSQQQESPTDLRLPAGWDSVNPEARDTDFKMMYTGNVVNTGSSSNPGVGIVLEYAFAFVSSWNRQDGGRNGIRTPATRFCIPSTSTRDSPSPPANTISDASPASSYTENLPLSATVPNQPNVLYHHVPGPGGNTPPEMYATAPRELEEMGLASHQSGINQRWTSFIQTSGVFYNSGNSM</sequence>
<reference evidence="8 9" key="1">
    <citation type="journal article" date="2017" name="Mol. Ecol.">
        <title>Comparative and population genomic landscape of Phellinus noxius: A hypervariable fungus causing root rot in trees.</title>
        <authorList>
            <person name="Chung C.L."/>
            <person name="Lee T.J."/>
            <person name="Akiba M."/>
            <person name="Lee H.H."/>
            <person name="Kuo T.H."/>
            <person name="Liu D."/>
            <person name="Ke H.M."/>
            <person name="Yokoi T."/>
            <person name="Roa M.B."/>
            <person name="Lu M.J."/>
            <person name="Chang Y.Y."/>
            <person name="Ann P.J."/>
            <person name="Tsai J.N."/>
            <person name="Chen C.Y."/>
            <person name="Tzean S.S."/>
            <person name="Ota Y."/>
            <person name="Hattori T."/>
            <person name="Sahashi N."/>
            <person name="Liou R.F."/>
            <person name="Kikuchi T."/>
            <person name="Tsai I.J."/>
        </authorList>
    </citation>
    <scope>NUCLEOTIDE SEQUENCE [LARGE SCALE GENOMIC DNA]</scope>
    <source>
        <strain evidence="8 9">FFPRI411160</strain>
    </source>
</reference>
<name>A0A286UXG5_9AGAM</name>
<feature type="compositionally biased region" description="Polar residues" evidence="5">
    <location>
        <begin position="774"/>
        <end position="784"/>
    </location>
</feature>
<evidence type="ECO:0000313" key="8">
    <source>
        <dbReference type="EMBL" id="PAV24248.1"/>
    </source>
</evidence>
<dbReference type="InterPro" id="IPR050613">
    <property type="entry name" value="Sec_Metabolite_Reg"/>
</dbReference>
<dbReference type="GO" id="GO:0000981">
    <property type="term" value="F:DNA-binding transcription factor activity, RNA polymerase II-specific"/>
    <property type="evidence" value="ECO:0007669"/>
    <property type="project" value="InterPro"/>
</dbReference>
<dbReference type="PROSITE" id="PS51379">
    <property type="entry name" value="4FE4S_FER_2"/>
    <property type="match status" value="1"/>
</dbReference>
<dbReference type="GO" id="GO:0006351">
    <property type="term" value="P:DNA-templated transcription"/>
    <property type="evidence" value="ECO:0007669"/>
    <property type="project" value="InterPro"/>
</dbReference>
<evidence type="ECO:0000256" key="5">
    <source>
        <dbReference type="SAM" id="MobiDB-lite"/>
    </source>
</evidence>
<feature type="compositionally biased region" description="Polar residues" evidence="5">
    <location>
        <begin position="870"/>
        <end position="888"/>
    </location>
</feature>
<evidence type="ECO:0000256" key="2">
    <source>
        <dbReference type="ARBA" id="ARBA00022723"/>
    </source>
</evidence>
<dbReference type="InterPro" id="IPR017896">
    <property type="entry name" value="4Fe4S_Fe-S-bd"/>
</dbReference>
<dbReference type="SMART" id="SM00066">
    <property type="entry name" value="GAL4"/>
    <property type="match status" value="1"/>
</dbReference>
<organism evidence="8 9">
    <name type="scientific">Pyrrhoderma noxium</name>
    <dbReference type="NCBI Taxonomy" id="2282107"/>
    <lineage>
        <taxon>Eukaryota</taxon>
        <taxon>Fungi</taxon>
        <taxon>Dikarya</taxon>
        <taxon>Basidiomycota</taxon>
        <taxon>Agaricomycotina</taxon>
        <taxon>Agaricomycetes</taxon>
        <taxon>Hymenochaetales</taxon>
        <taxon>Hymenochaetaceae</taxon>
        <taxon>Pyrrhoderma</taxon>
    </lineage>
</organism>
<dbReference type="OrthoDB" id="424974at2759"/>
<dbReference type="PANTHER" id="PTHR31001">
    <property type="entry name" value="UNCHARACTERIZED TRANSCRIPTIONAL REGULATORY PROTEIN"/>
    <property type="match status" value="1"/>
</dbReference>
<dbReference type="Pfam" id="PF00172">
    <property type="entry name" value="Zn_clus"/>
    <property type="match status" value="1"/>
</dbReference>
<dbReference type="Gene3D" id="4.10.240.10">
    <property type="entry name" value="Zn(2)-C6 fungal-type DNA-binding domain"/>
    <property type="match status" value="1"/>
</dbReference>
<dbReference type="PANTHER" id="PTHR31001:SF56">
    <property type="entry name" value="ZN(2)-C6 FUNGAL-TYPE DOMAIN-CONTAINING PROTEIN"/>
    <property type="match status" value="1"/>
</dbReference>
<dbReference type="SMART" id="SM00906">
    <property type="entry name" value="Fungal_trans"/>
    <property type="match status" value="1"/>
</dbReference>
<feature type="compositionally biased region" description="Basic and acidic residues" evidence="5">
    <location>
        <begin position="29"/>
        <end position="42"/>
    </location>
</feature>
<feature type="domain" description="Zn(2)-C6 fungal-type" evidence="6">
    <location>
        <begin position="53"/>
        <end position="82"/>
    </location>
</feature>
<feature type="coiled-coil region" evidence="4">
    <location>
        <begin position="100"/>
        <end position="127"/>
    </location>
</feature>
<evidence type="ECO:0000313" key="9">
    <source>
        <dbReference type="Proteomes" id="UP000217199"/>
    </source>
</evidence>
<keyword evidence="9" id="KW-1185">Reference proteome</keyword>
<dbReference type="CDD" id="cd00067">
    <property type="entry name" value="GAL4"/>
    <property type="match status" value="1"/>
</dbReference>